<dbReference type="Proteomes" id="UP000006094">
    <property type="component" value="Chromosome"/>
</dbReference>
<dbReference type="KEGG" id="cad:Curi_c01980"/>
<evidence type="ECO:0000256" key="2">
    <source>
        <dbReference type="ARBA" id="ARBA00022475"/>
    </source>
</evidence>
<dbReference type="GO" id="GO:0005886">
    <property type="term" value="C:plasma membrane"/>
    <property type="evidence" value="ECO:0007669"/>
    <property type="project" value="UniProtKB-SubCell"/>
</dbReference>
<evidence type="ECO:0000256" key="3">
    <source>
        <dbReference type="ARBA" id="ARBA00022692"/>
    </source>
</evidence>
<dbReference type="InterPro" id="IPR005598">
    <property type="entry name" value="ATP_synth_I"/>
</dbReference>
<protein>
    <submittedName>
        <fullName evidence="7">F-ATPase, F0 complex, subunit I AtpI</fullName>
    </submittedName>
</protein>
<keyword evidence="4 6" id="KW-1133">Transmembrane helix</keyword>
<dbReference type="EMBL" id="CP003326">
    <property type="protein sequence ID" value="AFS77278.1"/>
    <property type="molecule type" value="Genomic_DNA"/>
</dbReference>
<evidence type="ECO:0000256" key="4">
    <source>
        <dbReference type="ARBA" id="ARBA00022989"/>
    </source>
</evidence>
<dbReference type="RefSeq" id="WP_014966415.1">
    <property type="nucleotide sequence ID" value="NC_018664.1"/>
</dbReference>
<name>K0ATV3_GOTA9</name>
<evidence type="ECO:0000256" key="1">
    <source>
        <dbReference type="ARBA" id="ARBA00004651"/>
    </source>
</evidence>
<dbReference type="STRING" id="1128398.Curi_c01980"/>
<feature type="transmembrane region" description="Helical" evidence="6">
    <location>
        <begin position="77"/>
        <end position="94"/>
    </location>
</feature>
<organism evidence="7 8">
    <name type="scientific">Gottschalkia acidurici (strain ATCC 7906 / DSM 604 / BCRC 14475 / CIP 104303 / KCTC 5404 / NCIMB 10678 / 9a)</name>
    <name type="common">Clostridium acidurici</name>
    <dbReference type="NCBI Taxonomy" id="1128398"/>
    <lineage>
        <taxon>Bacteria</taxon>
        <taxon>Bacillati</taxon>
        <taxon>Bacillota</taxon>
        <taxon>Tissierellia</taxon>
        <taxon>Tissierellales</taxon>
        <taxon>Gottschalkiaceae</taxon>
        <taxon>Gottschalkia</taxon>
    </lineage>
</organism>
<sequence length="127" mass="14363">MSLGENYFSTIVKRSIILVAIISGIILITFKDPKPYLYGIIFGSIINLLNFRLMYISTKKAMSLSFGGAQSHVTRNYFIRFTIYGIVILVASKADYINLITVILGFFIVKIVILADTFLDEIRGKRK</sequence>
<comment type="subcellular location">
    <subcellularLocation>
        <location evidence="1">Cell membrane</location>
        <topology evidence="1">Multi-pass membrane protein</topology>
    </subcellularLocation>
</comment>
<dbReference type="eggNOG" id="ENOG503304M">
    <property type="taxonomic scope" value="Bacteria"/>
</dbReference>
<dbReference type="AlphaFoldDB" id="K0ATV3"/>
<feature type="transmembrane region" description="Helical" evidence="6">
    <location>
        <begin position="12"/>
        <end position="30"/>
    </location>
</feature>
<gene>
    <name evidence="7" type="primary">atpI</name>
    <name evidence="7" type="ordered locus">Curi_c01980</name>
</gene>
<keyword evidence="3 6" id="KW-0812">Transmembrane</keyword>
<feature type="transmembrane region" description="Helical" evidence="6">
    <location>
        <begin position="100"/>
        <end position="119"/>
    </location>
</feature>
<proteinExistence type="predicted"/>
<evidence type="ECO:0000256" key="6">
    <source>
        <dbReference type="SAM" id="Phobius"/>
    </source>
</evidence>
<keyword evidence="8" id="KW-1185">Reference proteome</keyword>
<accession>K0ATV3</accession>
<keyword evidence="5 6" id="KW-0472">Membrane</keyword>
<reference evidence="7 8" key="1">
    <citation type="journal article" date="2012" name="PLoS ONE">
        <title>The purine-utilizing bacterium Clostridium acidurici 9a: a genome-guided metabolic reconsideration.</title>
        <authorList>
            <person name="Hartwich K."/>
            <person name="Poehlein A."/>
            <person name="Daniel R."/>
        </authorList>
    </citation>
    <scope>NUCLEOTIDE SEQUENCE [LARGE SCALE GENOMIC DNA]</scope>
    <source>
        <strain evidence="8">ATCC 7906 / DSM 604 / BCRC 14475 / CIP 104303 / KCTC 5404 / NCIMB 10678 / 9a</strain>
    </source>
</reference>
<evidence type="ECO:0000313" key="7">
    <source>
        <dbReference type="EMBL" id="AFS77278.1"/>
    </source>
</evidence>
<feature type="transmembrane region" description="Helical" evidence="6">
    <location>
        <begin position="36"/>
        <end position="56"/>
    </location>
</feature>
<dbReference type="OrthoDB" id="1707517at2"/>
<dbReference type="HOGENOM" id="CLU_1966671_0_0_9"/>
<evidence type="ECO:0000313" key="8">
    <source>
        <dbReference type="Proteomes" id="UP000006094"/>
    </source>
</evidence>
<keyword evidence="2" id="KW-1003">Cell membrane</keyword>
<dbReference type="Pfam" id="PF03899">
    <property type="entry name" value="ATP-synt_I"/>
    <property type="match status" value="1"/>
</dbReference>
<evidence type="ECO:0000256" key="5">
    <source>
        <dbReference type="ARBA" id="ARBA00023136"/>
    </source>
</evidence>